<keyword evidence="3" id="KW-1185">Reference proteome</keyword>
<evidence type="ECO:0000313" key="2">
    <source>
        <dbReference type="EMBL" id="MCI45739.1"/>
    </source>
</evidence>
<feature type="compositionally biased region" description="Basic and acidic residues" evidence="1">
    <location>
        <begin position="1"/>
        <end position="10"/>
    </location>
</feature>
<name>A0A392SAP1_9FABA</name>
<reference evidence="2 3" key="1">
    <citation type="journal article" date="2018" name="Front. Plant Sci.">
        <title>Red Clover (Trifolium pratense) and Zigzag Clover (T. medium) - A Picture of Genomic Similarities and Differences.</title>
        <authorList>
            <person name="Dluhosova J."/>
            <person name="Istvanek J."/>
            <person name="Nedelnik J."/>
            <person name="Repkova J."/>
        </authorList>
    </citation>
    <scope>NUCLEOTIDE SEQUENCE [LARGE SCALE GENOMIC DNA]</scope>
    <source>
        <strain evidence="3">cv. 10/8</strain>
        <tissue evidence="2">Leaf</tissue>
    </source>
</reference>
<protein>
    <submittedName>
        <fullName evidence="2">Uncharacterized protein</fullName>
    </submittedName>
</protein>
<organism evidence="2 3">
    <name type="scientific">Trifolium medium</name>
    <dbReference type="NCBI Taxonomy" id="97028"/>
    <lineage>
        <taxon>Eukaryota</taxon>
        <taxon>Viridiplantae</taxon>
        <taxon>Streptophyta</taxon>
        <taxon>Embryophyta</taxon>
        <taxon>Tracheophyta</taxon>
        <taxon>Spermatophyta</taxon>
        <taxon>Magnoliopsida</taxon>
        <taxon>eudicotyledons</taxon>
        <taxon>Gunneridae</taxon>
        <taxon>Pentapetalae</taxon>
        <taxon>rosids</taxon>
        <taxon>fabids</taxon>
        <taxon>Fabales</taxon>
        <taxon>Fabaceae</taxon>
        <taxon>Papilionoideae</taxon>
        <taxon>50 kb inversion clade</taxon>
        <taxon>NPAAA clade</taxon>
        <taxon>Hologalegina</taxon>
        <taxon>IRL clade</taxon>
        <taxon>Trifolieae</taxon>
        <taxon>Trifolium</taxon>
    </lineage>
</organism>
<comment type="caution">
    <text evidence="2">The sequence shown here is derived from an EMBL/GenBank/DDBJ whole genome shotgun (WGS) entry which is preliminary data.</text>
</comment>
<evidence type="ECO:0000313" key="3">
    <source>
        <dbReference type="Proteomes" id="UP000265520"/>
    </source>
</evidence>
<feature type="region of interest" description="Disordered" evidence="1">
    <location>
        <begin position="1"/>
        <end position="21"/>
    </location>
</feature>
<feature type="non-terminal residue" evidence="2">
    <location>
        <position position="1"/>
    </location>
</feature>
<proteinExistence type="predicted"/>
<evidence type="ECO:0000256" key="1">
    <source>
        <dbReference type="SAM" id="MobiDB-lite"/>
    </source>
</evidence>
<dbReference type="Proteomes" id="UP000265520">
    <property type="component" value="Unassembled WGS sequence"/>
</dbReference>
<sequence>LAGRDREEAIKSGCSLEQRDM</sequence>
<accession>A0A392SAP1</accession>
<dbReference type="EMBL" id="LXQA010347749">
    <property type="protein sequence ID" value="MCI45739.1"/>
    <property type="molecule type" value="Genomic_DNA"/>
</dbReference>
<dbReference type="AlphaFoldDB" id="A0A392SAP1"/>